<evidence type="ECO:0000313" key="3">
    <source>
        <dbReference type="Proteomes" id="UP001234585"/>
    </source>
</evidence>
<reference evidence="2 3" key="1">
    <citation type="submission" date="2023-08" db="EMBL/GenBank/DDBJ databases">
        <title>Pathogen: clinical or host-associated sample.</title>
        <authorList>
            <person name="Hergert J."/>
            <person name="Casey R."/>
            <person name="Wagner J."/>
            <person name="Young E.L."/>
            <person name="Oakeson K.F."/>
        </authorList>
    </citation>
    <scope>NUCLEOTIDE SEQUENCE [LARGE SCALE GENOMIC DNA]</scope>
    <source>
        <strain evidence="2 3">1760953</strain>
        <plasmid evidence="2 3">unnamed2</plasmid>
    </source>
</reference>
<feature type="compositionally biased region" description="Basic residues" evidence="1">
    <location>
        <begin position="70"/>
        <end position="83"/>
    </location>
</feature>
<keyword evidence="3" id="KW-1185">Reference proteome</keyword>
<gene>
    <name evidence="2" type="ORF">Q9313_24880</name>
</gene>
<proteinExistence type="predicted"/>
<sequence length="125" mass="14032">MAAAVRERKFAIEGAHAGEIGRKIHEPSAREMDNFAFALIATAHTPIMEVERIARWFASTTFGQIARPPPGRHRRDRRQRRQHSAVAEDSMSFTHGKIAVQIGRHNGRAILGECPGRRETDVSPR</sequence>
<accession>A0AA50HB30</accession>
<protein>
    <submittedName>
        <fullName evidence="2">Uncharacterized protein</fullName>
    </submittedName>
</protein>
<evidence type="ECO:0000256" key="1">
    <source>
        <dbReference type="SAM" id="MobiDB-lite"/>
    </source>
</evidence>
<feature type="region of interest" description="Disordered" evidence="1">
    <location>
        <begin position="63"/>
        <end position="92"/>
    </location>
</feature>
<dbReference type="AlphaFoldDB" id="A0AA50HB30"/>
<dbReference type="RefSeq" id="WP_306040392.1">
    <property type="nucleotide sequence ID" value="NZ_CP132304.1"/>
</dbReference>
<dbReference type="EMBL" id="CP132304">
    <property type="protein sequence ID" value="WLS00610.1"/>
    <property type="molecule type" value="Genomic_DNA"/>
</dbReference>
<organism evidence="2 3">
    <name type="scientific">Shinella sumterensis</name>
    <dbReference type="NCBI Taxonomy" id="1967501"/>
    <lineage>
        <taxon>Bacteria</taxon>
        <taxon>Pseudomonadati</taxon>
        <taxon>Pseudomonadota</taxon>
        <taxon>Alphaproteobacteria</taxon>
        <taxon>Hyphomicrobiales</taxon>
        <taxon>Rhizobiaceae</taxon>
        <taxon>Shinella</taxon>
    </lineage>
</organism>
<evidence type="ECO:0000313" key="2">
    <source>
        <dbReference type="EMBL" id="WLS00610.1"/>
    </source>
</evidence>
<geneLocation type="plasmid" evidence="2 3">
    <name>unnamed2</name>
</geneLocation>
<dbReference type="Proteomes" id="UP001234585">
    <property type="component" value="Plasmid unnamed2"/>
</dbReference>
<name>A0AA50HB30_9HYPH</name>
<keyword evidence="2" id="KW-0614">Plasmid</keyword>